<evidence type="ECO:0000313" key="6">
    <source>
        <dbReference type="EMBL" id="KRR04780.1"/>
    </source>
</evidence>
<dbReference type="PROSITE" id="PS50977">
    <property type="entry name" value="HTH_TETR_2"/>
    <property type="match status" value="1"/>
</dbReference>
<evidence type="ECO:0000256" key="2">
    <source>
        <dbReference type="ARBA" id="ARBA00023125"/>
    </source>
</evidence>
<evidence type="ECO:0000256" key="4">
    <source>
        <dbReference type="PROSITE-ProRule" id="PRU00335"/>
    </source>
</evidence>
<keyword evidence="3" id="KW-0804">Transcription</keyword>
<proteinExistence type="predicted"/>
<keyword evidence="1" id="KW-0805">Transcription regulation</keyword>
<dbReference type="PANTHER" id="PTHR47506:SF6">
    <property type="entry name" value="HTH-TYPE TRANSCRIPTIONAL REPRESSOR NEMR"/>
    <property type="match status" value="1"/>
</dbReference>
<dbReference type="Proteomes" id="UP000050863">
    <property type="component" value="Unassembled WGS sequence"/>
</dbReference>
<evidence type="ECO:0000256" key="1">
    <source>
        <dbReference type="ARBA" id="ARBA00023015"/>
    </source>
</evidence>
<dbReference type="EMBL" id="LLXZ01000127">
    <property type="protein sequence ID" value="KRR04780.1"/>
    <property type="molecule type" value="Genomic_DNA"/>
</dbReference>
<dbReference type="PANTHER" id="PTHR47506">
    <property type="entry name" value="TRANSCRIPTIONAL REGULATORY PROTEIN"/>
    <property type="match status" value="1"/>
</dbReference>
<keyword evidence="2 4" id="KW-0238">DNA-binding</keyword>
<protein>
    <recommendedName>
        <fullName evidence="5">HTH tetR-type domain-containing protein</fullName>
    </recommendedName>
</protein>
<feature type="DNA-binding region" description="H-T-H motif" evidence="4">
    <location>
        <begin position="32"/>
        <end position="51"/>
    </location>
</feature>
<reference evidence="6 7" key="1">
    <citation type="submission" date="2014-03" db="EMBL/GenBank/DDBJ databases">
        <title>Bradyrhizobium valentinum sp. nov., isolated from effective nodules of Lupinus mariae-josephae, a lupine endemic of basic-lime soils in Eastern Spain.</title>
        <authorList>
            <person name="Duran D."/>
            <person name="Rey L."/>
            <person name="Navarro A."/>
            <person name="Busquets A."/>
            <person name="Imperial J."/>
            <person name="Ruiz-Argueso T."/>
        </authorList>
    </citation>
    <scope>NUCLEOTIDE SEQUENCE [LARGE SCALE GENOMIC DNA]</scope>
    <source>
        <strain evidence="6 7">PAC68</strain>
    </source>
</reference>
<dbReference type="STRING" id="280332.CQ12_21245"/>
<dbReference type="Gene3D" id="1.10.357.10">
    <property type="entry name" value="Tetracycline Repressor, domain 2"/>
    <property type="match status" value="1"/>
</dbReference>
<evidence type="ECO:0000256" key="3">
    <source>
        <dbReference type="ARBA" id="ARBA00023163"/>
    </source>
</evidence>
<dbReference type="OrthoDB" id="2356263at2"/>
<dbReference type="InterPro" id="IPR009057">
    <property type="entry name" value="Homeodomain-like_sf"/>
</dbReference>
<feature type="domain" description="HTH tetR-type" evidence="5">
    <location>
        <begin position="9"/>
        <end position="69"/>
    </location>
</feature>
<evidence type="ECO:0000259" key="5">
    <source>
        <dbReference type="PROSITE" id="PS50977"/>
    </source>
</evidence>
<dbReference type="PRINTS" id="PR00455">
    <property type="entry name" value="HTHTETR"/>
</dbReference>
<dbReference type="InterPro" id="IPR001647">
    <property type="entry name" value="HTH_TetR"/>
</dbReference>
<dbReference type="AlphaFoldDB" id="A0A0R3LA65"/>
<gene>
    <name evidence="6" type="ORF">CQ12_21245</name>
</gene>
<name>A0A0R3LA65_9BRAD</name>
<dbReference type="Pfam" id="PF00440">
    <property type="entry name" value="TetR_N"/>
    <property type="match status" value="1"/>
</dbReference>
<organism evidence="6 7">
    <name type="scientific">Bradyrhizobium jicamae</name>
    <dbReference type="NCBI Taxonomy" id="280332"/>
    <lineage>
        <taxon>Bacteria</taxon>
        <taxon>Pseudomonadati</taxon>
        <taxon>Pseudomonadota</taxon>
        <taxon>Alphaproteobacteria</taxon>
        <taxon>Hyphomicrobiales</taxon>
        <taxon>Nitrobacteraceae</taxon>
        <taxon>Bradyrhizobium</taxon>
    </lineage>
</organism>
<dbReference type="RefSeq" id="WP_057837250.1">
    <property type="nucleotide sequence ID" value="NZ_LLXZ01000127.1"/>
</dbReference>
<comment type="caution">
    <text evidence="6">The sequence shown here is derived from an EMBL/GenBank/DDBJ whole genome shotgun (WGS) entry which is preliminary data.</text>
</comment>
<evidence type="ECO:0000313" key="7">
    <source>
        <dbReference type="Proteomes" id="UP000050863"/>
    </source>
</evidence>
<sequence length="205" mass="22352">MARAAVKKIETSTSLLEAAKKVLRRAGYAGLSTREVAAEAGVPLSQIHYHFGSKQNLVLELFEYLNAQLLDRQNRLFEDPSLKLSAQWDRACDYLDEDIASGYVRVLQELIAVSWHDAEVAKVIRAGIMGWVDLIVGLARKTEQAIGPLGPFSAEEVGAIAASSFIGGESLFLLGLEKKGSPIRASLRRVGDLIRIAEGTSSDKR</sequence>
<dbReference type="GO" id="GO:0003677">
    <property type="term" value="F:DNA binding"/>
    <property type="evidence" value="ECO:0007669"/>
    <property type="project" value="UniProtKB-UniRule"/>
</dbReference>
<dbReference type="SUPFAM" id="SSF46689">
    <property type="entry name" value="Homeodomain-like"/>
    <property type="match status" value="1"/>
</dbReference>
<keyword evidence="7" id="KW-1185">Reference proteome</keyword>
<accession>A0A0R3LA65</accession>